<name>A0A8C4LD15_EQUAS</name>
<dbReference type="InterPro" id="IPR000742">
    <property type="entry name" value="EGF"/>
</dbReference>
<evidence type="ECO:0000259" key="11">
    <source>
        <dbReference type="PROSITE" id="PS50026"/>
    </source>
</evidence>
<dbReference type="GO" id="GO:0009897">
    <property type="term" value="C:external side of plasma membrane"/>
    <property type="evidence" value="ECO:0007669"/>
    <property type="project" value="TreeGrafter"/>
</dbReference>
<keyword evidence="10" id="KW-0732">Signal</keyword>
<dbReference type="PANTHER" id="PTHR11905:SF148">
    <property type="entry name" value="DISINTEGRIN AND METALLOPROTEINASE DOMAIN-CONTAINING PROTEIN 30"/>
    <property type="match status" value="1"/>
</dbReference>
<evidence type="ECO:0000259" key="12">
    <source>
        <dbReference type="PROSITE" id="PS50214"/>
    </source>
</evidence>
<feature type="domain" description="EGF-like" evidence="11">
    <location>
        <begin position="633"/>
        <end position="666"/>
    </location>
</feature>
<dbReference type="PROSITE" id="PS01186">
    <property type="entry name" value="EGF_2"/>
    <property type="match status" value="1"/>
</dbReference>
<dbReference type="Pfam" id="PF08516">
    <property type="entry name" value="ADAM_CR"/>
    <property type="match status" value="1"/>
</dbReference>
<dbReference type="Pfam" id="PF01421">
    <property type="entry name" value="Reprolysin"/>
    <property type="match status" value="1"/>
</dbReference>
<keyword evidence="7" id="KW-0245">EGF-like domain</keyword>
<feature type="binding site" evidence="8">
    <location>
        <position position="342"/>
    </location>
    <ligand>
        <name>Zn(2+)</name>
        <dbReference type="ChEBI" id="CHEBI:29105"/>
        <note>catalytic</note>
    </ligand>
</feature>
<dbReference type="FunFam" id="4.10.70.10:FF:000001">
    <property type="entry name" value="Disintegrin and metalloproteinase domain-containing protein 22"/>
    <property type="match status" value="1"/>
</dbReference>
<evidence type="ECO:0000256" key="7">
    <source>
        <dbReference type="PROSITE-ProRule" id="PRU00076"/>
    </source>
</evidence>
<evidence type="ECO:0000256" key="1">
    <source>
        <dbReference type="ARBA" id="ARBA00004479"/>
    </source>
</evidence>
<keyword evidence="8" id="KW-0862">Zinc</keyword>
<accession>A0A8C4LD15</accession>
<feature type="chain" id="PRO_5040239300" evidence="10">
    <location>
        <begin position="31"/>
        <end position="713"/>
    </location>
</feature>
<dbReference type="InterPro" id="IPR034027">
    <property type="entry name" value="Reprolysin_adamalysin"/>
</dbReference>
<dbReference type="InterPro" id="IPR001590">
    <property type="entry name" value="Peptidase_M12B"/>
</dbReference>
<evidence type="ECO:0000256" key="8">
    <source>
        <dbReference type="PROSITE-ProRule" id="PRU00276"/>
    </source>
</evidence>
<comment type="subcellular location">
    <subcellularLocation>
        <location evidence="1">Membrane</location>
        <topology evidence="1">Single-pass type I membrane protein</topology>
    </subcellularLocation>
</comment>
<dbReference type="SUPFAM" id="SSF55486">
    <property type="entry name" value="Metalloproteases ('zincins'), catalytic domain"/>
    <property type="match status" value="1"/>
</dbReference>
<dbReference type="GO" id="GO:0004222">
    <property type="term" value="F:metalloendopeptidase activity"/>
    <property type="evidence" value="ECO:0007669"/>
    <property type="project" value="InterPro"/>
</dbReference>
<dbReference type="InterPro" id="IPR002870">
    <property type="entry name" value="Peptidase_M12B_N"/>
</dbReference>
<dbReference type="CDD" id="cd04269">
    <property type="entry name" value="ZnMc_adamalysin_II_like"/>
    <property type="match status" value="1"/>
</dbReference>
<dbReference type="PRINTS" id="PR00289">
    <property type="entry name" value="DISINTEGRIN"/>
</dbReference>
<evidence type="ECO:0000256" key="10">
    <source>
        <dbReference type="SAM" id="SignalP"/>
    </source>
</evidence>
<dbReference type="GO" id="GO:1990913">
    <property type="term" value="C:sperm head plasma membrane"/>
    <property type="evidence" value="ECO:0007669"/>
    <property type="project" value="TreeGrafter"/>
</dbReference>
<dbReference type="PROSITE" id="PS00427">
    <property type="entry name" value="DISINTEGRIN_1"/>
    <property type="match status" value="1"/>
</dbReference>
<protein>
    <submittedName>
        <fullName evidence="14">ADAM metallopeptidase domain 30</fullName>
    </submittedName>
</protein>
<feature type="domain" description="Peptidase M12B" evidence="13">
    <location>
        <begin position="207"/>
        <end position="397"/>
    </location>
</feature>
<dbReference type="Pfam" id="PF01562">
    <property type="entry name" value="Pep_M12B_propep"/>
    <property type="match status" value="1"/>
</dbReference>
<dbReference type="GO" id="GO:0006508">
    <property type="term" value="P:proteolysis"/>
    <property type="evidence" value="ECO:0007669"/>
    <property type="project" value="InterPro"/>
</dbReference>
<dbReference type="GeneTree" id="ENSGT00940000162954"/>
<evidence type="ECO:0000259" key="13">
    <source>
        <dbReference type="PROSITE" id="PS50215"/>
    </source>
</evidence>
<evidence type="ECO:0000256" key="4">
    <source>
        <dbReference type="ARBA" id="ARBA00023136"/>
    </source>
</evidence>
<dbReference type="PROSITE" id="PS50026">
    <property type="entry name" value="EGF_3"/>
    <property type="match status" value="1"/>
</dbReference>
<dbReference type="Proteomes" id="UP000694387">
    <property type="component" value="Chromosome 16"/>
</dbReference>
<evidence type="ECO:0000256" key="9">
    <source>
        <dbReference type="SAM" id="Phobius"/>
    </source>
</evidence>
<feature type="binding site" evidence="8">
    <location>
        <position position="352"/>
    </location>
    <ligand>
        <name>Zn(2+)</name>
        <dbReference type="ChEBI" id="CHEBI:29105"/>
        <note>catalytic</note>
    </ligand>
</feature>
<proteinExistence type="predicted"/>
<dbReference type="Gene3D" id="3.40.390.10">
    <property type="entry name" value="Collagenase (Catalytic Domain)"/>
    <property type="match status" value="1"/>
</dbReference>
<dbReference type="InterPro" id="IPR001762">
    <property type="entry name" value="Disintegrin_dom"/>
</dbReference>
<reference evidence="14" key="3">
    <citation type="submission" date="2025-09" db="UniProtKB">
        <authorList>
            <consortium name="Ensembl"/>
        </authorList>
    </citation>
    <scope>IDENTIFICATION</scope>
</reference>
<feature type="domain" description="Disintegrin" evidence="12">
    <location>
        <begin position="403"/>
        <end position="489"/>
    </location>
</feature>
<dbReference type="PANTHER" id="PTHR11905">
    <property type="entry name" value="ADAM A DISINTEGRIN AND METALLOPROTEASE DOMAIN"/>
    <property type="match status" value="1"/>
</dbReference>
<dbReference type="InterPro" id="IPR036436">
    <property type="entry name" value="Disintegrin_dom_sf"/>
</dbReference>
<keyword evidence="15" id="KW-1185">Reference proteome</keyword>
<dbReference type="SMART" id="SM00050">
    <property type="entry name" value="DISIN"/>
    <property type="match status" value="1"/>
</dbReference>
<comment type="caution">
    <text evidence="7">Lacks conserved residue(s) required for the propagation of feature annotation.</text>
</comment>
<dbReference type="InterPro" id="IPR024079">
    <property type="entry name" value="MetalloPept_cat_dom_sf"/>
</dbReference>
<dbReference type="GeneID" id="106824635"/>
<feature type="disulfide bond" evidence="6">
    <location>
        <begin position="461"/>
        <end position="481"/>
    </location>
</feature>
<feature type="transmembrane region" description="Helical" evidence="9">
    <location>
        <begin position="689"/>
        <end position="712"/>
    </location>
</feature>
<evidence type="ECO:0000256" key="3">
    <source>
        <dbReference type="ARBA" id="ARBA00022989"/>
    </source>
</evidence>
<evidence type="ECO:0000256" key="6">
    <source>
        <dbReference type="PROSITE-ProRule" id="PRU00068"/>
    </source>
</evidence>
<dbReference type="Gene3D" id="4.10.70.10">
    <property type="entry name" value="Disintegrin domain"/>
    <property type="match status" value="1"/>
</dbReference>
<dbReference type="KEGG" id="eai:106824635"/>
<dbReference type="SMART" id="SM00608">
    <property type="entry name" value="ACR"/>
    <property type="match status" value="1"/>
</dbReference>
<evidence type="ECO:0000313" key="14">
    <source>
        <dbReference type="Ensembl" id="ENSEASP00005008927.2"/>
    </source>
</evidence>
<feature type="signal peptide" evidence="10">
    <location>
        <begin position="1"/>
        <end position="30"/>
    </location>
</feature>
<organism evidence="14 15">
    <name type="scientific">Equus asinus</name>
    <name type="common">Donkey</name>
    <name type="synonym">Equus africanus asinus</name>
    <dbReference type="NCBI Taxonomy" id="9793"/>
    <lineage>
        <taxon>Eukaryota</taxon>
        <taxon>Metazoa</taxon>
        <taxon>Chordata</taxon>
        <taxon>Craniata</taxon>
        <taxon>Vertebrata</taxon>
        <taxon>Euteleostomi</taxon>
        <taxon>Mammalia</taxon>
        <taxon>Eutheria</taxon>
        <taxon>Laurasiatheria</taxon>
        <taxon>Perissodactyla</taxon>
        <taxon>Equidae</taxon>
        <taxon>Equus</taxon>
    </lineage>
</organism>
<dbReference type="AlphaFoldDB" id="A0A8C4LD15"/>
<reference evidence="14" key="2">
    <citation type="submission" date="2025-08" db="UniProtKB">
        <authorList>
            <consortium name="Ensembl"/>
        </authorList>
    </citation>
    <scope>IDENTIFICATION</scope>
</reference>
<evidence type="ECO:0000256" key="5">
    <source>
        <dbReference type="ARBA" id="ARBA00023157"/>
    </source>
</evidence>
<sequence>MRSVRTLLSQGRSLSILILVLGLLLVDSLGEDLIFHPEWGFDSYEIIIPKKLSSRGGQEAVAKHVSYLLQVKGKEHVLHLWPKRLLLSRNLQVFSFTEEGDLLEDYPYIPGDCNYMGFIEGTRDSEATLSTCLGGLQGILKIDAKHYQIEPLKASSSFEHVIYLLKKEEEFHNQSCGLLDDEIKRQMAQHENVARLRDFSDSYKHKKYLELALVFDHRRYLYSNSNLTRVINDAILMTGIMDTYFQDINMRIHLRGIEVWTDANKMKVDSPTTQQVLSQFLLYRRRTLNARIPADWAHLYLKGQYVDYLGQSFGRVCSKTYSGAISVFPDINVLGPATWSAHCLGHGVGMSHDYEYCQCKGRHSCIMGTGRTGFSNCSYSYYIAFIHSAGACLTDIPEVGYVVQRCGNKIVEENEECDCGSREDCKKDQCCQPDCKLKHGVNCSMGLCCHKCHFRPSGYVCRKEENECDLAEYCSGTSGLCPSDTYKQDGTPCKYEARCFRKGCQSRYMQCQRLFGPDAREAPSKCYDAVNLIGDQYGNCGIRGIGDYQKCTRENAVCGRLQCINVKTIPEMPEHTTIISTHLGEENLMCWGTGYHLSKVPLGIPDIGVVNDGTSCGTNRICVNRTCVDSSLLQFDCLPEKCNHRGICNNKKNCHCLYGWAPPFCEEVGYGGSVDSGPPGPLKARVPTLLQVVLIMLTRISLFAISVIIVYLK</sequence>
<keyword evidence="8" id="KW-0479">Metal-binding</keyword>
<evidence type="ECO:0000313" key="15">
    <source>
        <dbReference type="Proteomes" id="UP000694387"/>
    </source>
</evidence>
<dbReference type="GO" id="GO:0046872">
    <property type="term" value="F:metal ion binding"/>
    <property type="evidence" value="ECO:0007669"/>
    <property type="project" value="UniProtKB-KW"/>
</dbReference>
<reference evidence="14 15" key="1">
    <citation type="journal article" date="2020" name="Nat. Commun.">
        <title>Donkey genomes provide new insights into domestication and selection for coat color.</title>
        <authorList>
            <person name="Wang"/>
            <person name="C."/>
            <person name="Li"/>
            <person name="H."/>
            <person name="Guo"/>
            <person name="Y."/>
            <person name="Huang"/>
            <person name="J."/>
            <person name="Sun"/>
            <person name="Y."/>
            <person name="Min"/>
            <person name="J."/>
            <person name="Wang"/>
            <person name="J."/>
            <person name="Fang"/>
            <person name="X."/>
            <person name="Zhao"/>
            <person name="Z."/>
            <person name="Wang"/>
            <person name="S."/>
            <person name="Zhang"/>
            <person name="Y."/>
            <person name="Liu"/>
            <person name="Q."/>
            <person name="Jiang"/>
            <person name="Q."/>
            <person name="Wang"/>
            <person name="X."/>
            <person name="Guo"/>
            <person name="Y."/>
            <person name="Yang"/>
            <person name="C."/>
            <person name="Wang"/>
            <person name="Y."/>
            <person name="Tian"/>
            <person name="F."/>
            <person name="Zhuang"/>
            <person name="G."/>
            <person name="Fan"/>
            <person name="Y."/>
            <person name="Gao"/>
            <person name="Q."/>
            <person name="Li"/>
            <person name="Y."/>
            <person name="Ju"/>
            <person name="Z."/>
            <person name="Li"/>
            <person name="J."/>
            <person name="Li"/>
            <person name="R."/>
            <person name="Hou"/>
            <person name="M."/>
            <person name="Yang"/>
            <person name="G."/>
            <person name="Liu"/>
            <person name="G."/>
            <person name="Liu"/>
            <person name="W."/>
            <person name="Guo"/>
            <person name="J."/>
            <person name="Pan"/>
            <person name="S."/>
            <person name="Fan"/>
            <person name="G."/>
            <person name="Zhang"/>
            <person name="W."/>
            <person name="Zhang"/>
            <person name="R."/>
            <person name="Yu"/>
            <person name="J."/>
            <person name="Zhang"/>
            <person name="X."/>
            <person name="Yin"/>
            <person name="Q."/>
            <person name="Ji"/>
            <person name="C."/>
            <person name="Jin"/>
            <person name="Y."/>
            <person name="Yue"/>
            <person name="G."/>
            <person name="Liu"/>
            <person name="M."/>
            <person name="Xu"/>
            <person name="J."/>
            <person name="Liu"/>
            <person name="S."/>
            <person name="Jordana"/>
            <person name="J."/>
            <person name="Noce"/>
            <person name="A."/>
            <person name="Amills"/>
            <person name="M."/>
            <person name="Wu"/>
            <person name="D.D."/>
            <person name="Li"/>
            <person name="S."/>
            <person name="Zhou"/>
            <person name="X. and Zhong"/>
            <person name="J."/>
        </authorList>
    </citation>
    <scope>NUCLEOTIDE SEQUENCE [LARGE SCALE GENOMIC DNA]</scope>
</reference>
<dbReference type="InterPro" id="IPR018358">
    <property type="entry name" value="Disintegrin_CS"/>
</dbReference>
<keyword evidence="4 9" id="KW-0472">Membrane</keyword>
<dbReference type="Pfam" id="PF00200">
    <property type="entry name" value="Disintegrin"/>
    <property type="match status" value="1"/>
</dbReference>
<dbReference type="InterPro" id="IPR006586">
    <property type="entry name" value="ADAM_Cys-rich"/>
</dbReference>
<feature type="binding site" evidence="8">
    <location>
        <position position="346"/>
    </location>
    <ligand>
        <name>Zn(2+)</name>
        <dbReference type="ChEBI" id="CHEBI:29105"/>
        <note>catalytic</note>
    </ligand>
</feature>
<gene>
    <name evidence="14" type="primary">ADAM30</name>
</gene>
<keyword evidence="3 9" id="KW-1133">Transmembrane helix</keyword>
<dbReference type="RefSeq" id="XP_014686529.3">
    <property type="nucleotide sequence ID" value="XM_014831043.3"/>
</dbReference>
<feature type="disulfide bond" evidence="7">
    <location>
        <begin position="656"/>
        <end position="665"/>
    </location>
</feature>
<dbReference type="Ensembl" id="ENSEAST00005009727.2">
    <property type="protein sequence ID" value="ENSEASP00005008927.2"/>
    <property type="gene ID" value="ENSEASG00005006415.2"/>
</dbReference>
<dbReference type="PROSITE" id="PS50214">
    <property type="entry name" value="DISINTEGRIN_2"/>
    <property type="match status" value="1"/>
</dbReference>
<dbReference type="GO" id="GO:0008584">
    <property type="term" value="P:male gonad development"/>
    <property type="evidence" value="ECO:0007669"/>
    <property type="project" value="TreeGrafter"/>
</dbReference>
<dbReference type="PROSITE" id="PS50215">
    <property type="entry name" value="ADAM_MEPRO"/>
    <property type="match status" value="1"/>
</dbReference>
<keyword evidence="5 7" id="KW-1015">Disulfide bond</keyword>
<keyword evidence="2 9" id="KW-0812">Transmembrane</keyword>
<dbReference type="CTD" id="11085"/>
<evidence type="ECO:0000256" key="2">
    <source>
        <dbReference type="ARBA" id="ARBA00022692"/>
    </source>
</evidence>
<dbReference type="SUPFAM" id="SSF57552">
    <property type="entry name" value="Blood coagulation inhibitor (disintegrin)"/>
    <property type="match status" value="1"/>
</dbReference>